<keyword evidence="3" id="KW-1185">Reference proteome</keyword>
<reference evidence="2" key="1">
    <citation type="submission" date="2023-03" db="EMBL/GenBank/DDBJ databases">
        <title>Massive genome expansion in bonnet fungi (Mycena s.s.) driven by repeated elements and novel gene families across ecological guilds.</title>
        <authorList>
            <consortium name="Lawrence Berkeley National Laboratory"/>
            <person name="Harder C.B."/>
            <person name="Miyauchi S."/>
            <person name="Viragh M."/>
            <person name="Kuo A."/>
            <person name="Thoen E."/>
            <person name="Andreopoulos B."/>
            <person name="Lu D."/>
            <person name="Skrede I."/>
            <person name="Drula E."/>
            <person name="Henrissat B."/>
            <person name="Morin E."/>
            <person name="Kohler A."/>
            <person name="Barry K."/>
            <person name="LaButti K."/>
            <person name="Morin E."/>
            <person name="Salamov A."/>
            <person name="Lipzen A."/>
            <person name="Mereny Z."/>
            <person name="Hegedus B."/>
            <person name="Baldrian P."/>
            <person name="Stursova M."/>
            <person name="Weitz H."/>
            <person name="Taylor A."/>
            <person name="Grigoriev I.V."/>
            <person name="Nagy L.G."/>
            <person name="Martin F."/>
            <person name="Kauserud H."/>
        </authorList>
    </citation>
    <scope>NUCLEOTIDE SEQUENCE</scope>
    <source>
        <strain evidence="2">9284</strain>
    </source>
</reference>
<evidence type="ECO:0000256" key="1">
    <source>
        <dbReference type="SAM" id="Phobius"/>
    </source>
</evidence>
<accession>A0AAD7F8Q7</accession>
<dbReference type="AlphaFoldDB" id="A0AAD7F8Q7"/>
<evidence type="ECO:0000313" key="3">
    <source>
        <dbReference type="Proteomes" id="UP001221142"/>
    </source>
</evidence>
<gene>
    <name evidence="2" type="ORF">FB45DRAFT_1141092</name>
</gene>
<comment type="caution">
    <text evidence="2">The sequence shown here is derived from an EMBL/GenBank/DDBJ whole genome shotgun (WGS) entry which is preliminary data.</text>
</comment>
<keyword evidence="1" id="KW-0812">Transmembrane</keyword>
<organism evidence="2 3">
    <name type="scientific">Roridomyces roridus</name>
    <dbReference type="NCBI Taxonomy" id="1738132"/>
    <lineage>
        <taxon>Eukaryota</taxon>
        <taxon>Fungi</taxon>
        <taxon>Dikarya</taxon>
        <taxon>Basidiomycota</taxon>
        <taxon>Agaricomycotina</taxon>
        <taxon>Agaricomycetes</taxon>
        <taxon>Agaricomycetidae</taxon>
        <taxon>Agaricales</taxon>
        <taxon>Marasmiineae</taxon>
        <taxon>Mycenaceae</taxon>
        <taxon>Roridomyces</taxon>
    </lineage>
</organism>
<feature type="transmembrane region" description="Helical" evidence="1">
    <location>
        <begin position="252"/>
        <end position="276"/>
    </location>
</feature>
<feature type="transmembrane region" description="Helical" evidence="1">
    <location>
        <begin position="183"/>
        <end position="206"/>
    </location>
</feature>
<dbReference type="EMBL" id="JARKIF010000069">
    <property type="protein sequence ID" value="KAJ7605661.1"/>
    <property type="molecule type" value="Genomic_DNA"/>
</dbReference>
<keyword evidence="1" id="KW-1133">Transmembrane helix</keyword>
<proteinExistence type="predicted"/>
<feature type="transmembrane region" description="Helical" evidence="1">
    <location>
        <begin position="283"/>
        <end position="305"/>
    </location>
</feature>
<feature type="non-terminal residue" evidence="2">
    <location>
        <position position="1"/>
    </location>
</feature>
<name>A0AAD7F8Q7_9AGAR</name>
<sequence length="555" mass="60630">MAEPTTSIPVSRSFLGSFNFSNNLVEVGALTALVGSSAAESLVLGNRGPAGVAWAATSSFGTISVVKACICGATSGWLRETLGIRTAASDSAVGLELPYASGRAAKIRRNRNAVQWSDVYALDHSTSVMLRTIPDTLPGQPLQIFTYTNYPFAPLSNWAQLIAIFLSISKIVEVYFMWRHKVLLLGLVSAAPWAFFFIGAITIQAIDFVQNRRPQTSLGTLDLIMGKLPLVARAGGPRKVVLGALENTRNSLLWRCFWGIGAVVCMASIAFTYIIMADQPRSVVFIWAGFQLLWLALRILVYHFVDTTRPGGWRMRLGLQPWSTLSANLRMRVVDLALSLAQFQSEIHPRRAIKYIDDSFTHSELALISDGMRAPNLFPLPSHITPSSSFIVDIQAVFGDTALSSAMWMTGALPTPMDLYDSCIVVFAIRISNDPSAPRRSIAVPSARAVSGAKISESDTEKSVSNFIPRGAPNFGWDSTWWYWIPCQTGLWLQLSQVVAGKTLGLHKMEVCSDAQVGALLSSGKLNISIKKVDELRVAVDLARRGREAFLELLS</sequence>
<protein>
    <submittedName>
        <fullName evidence="2">Uncharacterized protein</fullName>
    </submittedName>
</protein>
<dbReference type="Proteomes" id="UP001221142">
    <property type="component" value="Unassembled WGS sequence"/>
</dbReference>
<feature type="transmembrane region" description="Helical" evidence="1">
    <location>
        <begin position="158"/>
        <end position="176"/>
    </location>
</feature>
<evidence type="ECO:0000313" key="2">
    <source>
        <dbReference type="EMBL" id="KAJ7605661.1"/>
    </source>
</evidence>
<keyword evidence="1" id="KW-0472">Membrane</keyword>